<dbReference type="InterPro" id="IPR027417">
    <property type="entry name" value="P-loop_NTPase"/>
</dbReference>
<dbReference type="GO" id="GO:0016887">
    <property type="term" value="F:ATP hydrolysis activity"/>
    <property type="evidence" value="ECO:0007669"/>
    <property type="project" value="InterPro"/>
</dbReference>
<keyword evidence="3" id="KW-1185">Reference proteome</keyword>
<dbReference type="Gene3D" id="3.40.50.300">
    <property type="entry name" value="P-loop containing nucleotide triphosphate hydrolases"/>
    <property type="match status" value="1"/>
</dbReference>
<dbReference type="Proteomes" id="UP000009072">
    <property type="component" value="Chromosome"/>
</dbReference>
<accession>Q6KHU9</accession>
<protein>
    <submittedName>
        <fullName evidence="2">Expressed protein</fullName>
    </submittedName>
</protein>
<dbReference type="SUPFAM" id="SSF52540">
    <property type="entry name" value="P-loop containing nucleoside triphosphate hydrolases"/>
    <property type="match status" value="1"/>
</dbReference>
<sequence length="416" mass="50647">MQIKKISFENVKVFNNLELEWNNHTGIIGIIGQNSSGKTIILETIELVFQIMNMEKFLNSNLFSYQSFLNYLQKDNLGLNLISSYSPFYIHKKIEKFLNILFFDKNKKFVFNIFFQNGDNYKMIISNQNENVSIFLYFNEILKEEILNFNNFIRNFYLYYFSFETKILNSKEEIEKIFFEQNKKISNFKKEYEILNLEITYLAESRPIDISNFNNRINYIFYFFKSQKIEDQYKKYKEKFLKWMKISDAWIDDFEIQNDFYWYFKNTKGELINWNQLSKGTQKWAAFFYDIISRYLLKDKITVNKNIFFLIDEIENFMHLKLTKTFIDLMIQYFENNLNNSIGKIHLIYTTHQPLLFENLNLNEKQNIYFLEKHQGYSKIKKYSSLDQNFTYEYLEEKIGTHPLDKIIDDFLKEMN</sequence>
<evidence type="ECO:0000259" key="1">
    <source>
        <dbReference type="Pfam" id="PF13304"/>
    </source>
</evidence>
<organism evidence="2 3">
    <name type="scientific">Mycoplasma mobile (strain ATCC 43663 / 163K / NCTC 11711)</name>
    <name type="common">Mesomycoplasma mobile</name>
    <dbReference type="NCBI Taxonomy" id="267748"/>
    <lineage>
        <taxon>Bacteria</taxon>
        <taxon>Bacillati</taxon>
        <taxon>Mycoplasmatota</taxon>
        <taxon>Mycoplasmoidales</taxon>
        <taxon>Metamycoplasmataceae</taxon>
        <taxon>Mesomycoplasma</taxon>
    </lineage>
</organism>
<dbReference type="AlphaFoldDB" id="Q6KHU9"/>
<dbReference type="OrthoDB" id="997844at2"/>
<dbReference type="InterPro" id="IPR051396">
    <property type="entry name" value="Bact_Antivir_Def_Nuclease"/>
</dbReference>
<dbReference type="InterPro" id="IPR003959">
    <property type="entry name" value="ATPase_AAA_core"/>
</dbReference>
<dbReference type="HOGENOM" id="CLU_660259_0_0_14"/>
<reference evidence="2 3" key="1">
    <citation type="journal article" date="2004" name="Genome Res.">
        <title>The complete genome and proteome of Mycoplasma mobile.</title>
        <authorList>
            <person name="Jaffe J.D."/>
            <person name="Stange-Thomann N."/>
            <person name="Smith C."/>
            <person name="DeCaprio D."/>
            <person name="Fisher S."/>
            <person name="Butler J."/>
            <person name="Calvo S."/>
            <person name="Elkins T."/>
            <person name="FitzGerald M.G."/>
            <person name="Hafez N."/>
            <person name="Kodira C.D."/>
            <person name="Major J."/>
            <person name="Wang S."/>
            <person name="Wilkinson J."/>
            <person name="Nicol R."/>
            <person name="Nusbaum C."/>
            <person name="Birren B."/>
            <person name="Berg H.C."/>
            <person name="Church G.M."/>
        </authorList>
    </citation>
    <scope>NUCLEOTIDE SEQUENCE [LARGE SCALE GENOMIC DNA]</scope>
    <source>
        <strain evidence="3">ATCC 43663 / 163K / NCTC 11711</strain>
    </source>
</reference>
<evidence type="ECO:0000313" key="2">
    <source>
        <dbReference type="EMBL" id="AAT27828.1"/>
    </source>
</evidence>
<feature type="domain" description="ATPase AAA-type core" evidence="1">
    <location>
        <begin position="27"/>
        <end position="357"/>
    </location>
</feature>
<dbReference type="Pfam" id="PF13304">
    <property type="entry name" value="AAA_21"/>
    <property type="match status" value="1"/>
</dbReference>
<gene>
    <name evidence="2" type="ordered locus">MMOB3420</name>
</gene>
<name>Q6KHU9_MYCM1</name>
<dbReference type="RefSeq" id="WP_011264862.1">
    <property type="nucleotide sequence ID" value="NC_006908.1"/>
</dbReference>
<proteinExistence type="predicted"/>
<dbReference type="EMBL" id="AE017308">
    <property type="protein sequence ID" value="AAT27828.1"/>
    <property type="molecule type" value="Genomic_DNA"/>
</dbReference>
<dbReference type="GO" id="GO:0005524">
    <property type="term" value="F:ATP binding"/>
    <property type="evidence" value="ECO:0007669"/>
    <property type="project" value="InterPro"/>
</dbReference>
<dbReference type="KEGG" id="mmo:MMOB3420"/>
<dbReference type="STRING" id="267748.MMOB3420"/>
<dbReference type="PANTHER" id="PTHR43581">
    <property type="entry name" value="ATP/GTP PHOSPHATASE"/>
    <property type="match status" value="1"/>
</dbReference>
<evidence type="ECO:0000313" key="3">
    <source>
        <dbReference type="Proteomes" id="UP000009072"/>
    </source>
</evidence>
<dbReference type="PANTHER" id="PTHR43581:SF4">
    <property type="entry name" value="ATP_GTP PHOSPHATASE"/>
    <property type="match status" value="1"/>
</dbReference>